<keyword evidence="3" id="KW-0804">Transcription</keyword>
<dbReference type="InterPro" id="IPR036390">
    <property type="entry name" value="WH_DNA-bd_sf"/>
</dbReference>
<organism evidence="5 6">
    <name type="scientific">Filimonas lacunae</name>
    <dbReference type="NCBI Taxonomy" id="477680"/>
    <lineage>
        <taxon>Bacteria</taxon>
        <taxon>Pseudomonadati</taxon>
        <taxon>Bacteroidota</taxon>
        <taxon>Chitinophagia</taxon>
        <taxon>Chitinophagales</taxon>
        <taxon>Chitinophagaceae</taxon>
        <taxon>Filimonas</taxon>
    </lineage>
</organism>
<keyword evidence="2" id="KW-0238">DNA-binding</keyword>
<proteinExistence type="predicted"/>
<name>A0A173MA08_9BACT</name>
<dbReference type="AlphaFoldDB" id="A0A173MA08"/>
<evidence type="ECO:0000313" key="6">
    <source>
        <dbReference type="Proteomes" id="UP000186917"/>
    </source>
</evidence>
<dbReference type="OrthoDB" id="9798835at2"/>
<gene>
    <name evidence="5" type="ORF">SAMN05421788_11079</name>
</gene>
<dbReference type="Pfam" id="PF12840">
    <property type="entry name" value="HTH_20"/>
    <property type="match status" value="1"/>
</dbReference>
<evidence type="ECO:0000256" key="2">
    <source>
        <dbReference type="ARBA" id="ARBA00023125"/>
    </source>
</evidence>
<dbReference type="InterPro" id="IPR051011">
    <property type="entry name" value="Metal_resp_trans_reg"/>
</dbReference>
<accession>A0A173MA08</accession>
<dbReference type="Gene3D" id="1.10.10.10">
    <property type="entry name" value="Winged helix-like DNA-binding domain superfamily/Winged helix DNA-binding domain"/>
    <property type="match status" value="1"/>
</dbReference>
<reference evidence="6" key="1">
    <citation type="submission" date="2017-01" db="EMBL/GenBank/DDBJ databases">
        <authorList>
            <person name="Varghese N."/>
            <person name="Submissions S."/>
        </authorList>
    </citation>
    <scope>NUCLEOTIDE SEQUENCE [LARGE SCALE GENOMIC DNA]</scope>
    <source>
        <strain evidence="6">DSM 21054</strain>
    </source>
</reference>
<dbReference type="InterPro" id="IPR011991">
    <property type="entry name" value="ArsR-like_HTH"/>
</dbReference>
<dbReference type="Proteomes" id="UP000186917">
    <property type="component" value="Unassembled WGS sequence"/>
</dbReference>
<dbReference type="EMBL" id="FTOR01000010">
    <property type="protein sequence ID" value="SIT31105.1"/>
    <property type="molecule type" value="Genomic_DNA"/>
</dbReference>
<evidence type="ECO:0000259" key="4">
    <source>
        <dbReference type="PROSITE" id="PS50987"/>
    </source>
</evidence>
<evidence type="ECO:0000313" key="5">
    <source>
        <dbReference type="EMBL" id="SIT31105.1"/>
    </source>
</evidence>
<sequence>MGQKTDLKKVEKISKALGDPYRIQIIEAIKKEKDWMQCTAIVDMFDLAQSTISHHVKQLVDADLLLAEKDGRCARYKINQEAFSQYVQFLSVFEK</sequence>
<dbReference type="PANTHER" id="PTHR43132">
    <property type="entry name" value="ARSENICAL RESISTANCE OPERON REPRESSOR ARSR-RELATED"/>
    <property type="match status" value="1"/>
</dbReference>
<dbReference type="STRING" id="477680.SAMN05421788_11079"/>
<evidence type="ECO:0000256" key="1">
    <source>
        <dbReference type="ARBA" id="ARBA00023015"/>
    </source>
</evidence>
<protein>
    <submittedName>
        <fullName evidence="5">ArsR family transcriptional regulator</fullName>
    </submittedName>
</protein>
<dbReference type="InterPro" id="IPR036388">
    <property type="entry name" value="WH-like_DNA-bd_sf"/>
</dbReference>
<dbReference type="PANTHER" id="PTHR43132:SF2">
    <property type="entry name" value="ARSENICAL RESISTANCE OPERON REPRESSOR ARSR-RELATED"/>
    <property type="match status" value="1"/>
</dbReference>
<evidence type="ECO:0000256" key="3">
    <source>
        <dbReference type="ARBA" id="ARBA00023163"/>
    </source>
</evidence>
<keyword evidence="1" id="KW-0805">Transcription regulation</keyword>
<dbReference type="KEGG" id="fln:FLA_0339"/>
<dbReference type="CDD" id="cd00090">
    <property type="entry name" value="HTH_ARSR"/>
    <property type="match status" value="1"/>
</dbReference>
<dbReference type="GO" id="GO:0003677">
    <property type="term" value="F:DNA binding"/>
    <property type="evidence" value="ECO:0007669"/>
    <property type="project" value="UniProtKB-KW"/>
</dbReference>
<keyword evidence="6" id="KW-1185">Reference proteome</keyword>
<dbReference type="PRINTS" id="PR00778">
    <property type="entry name" value="HTHARSR"/>
</dbReference>
<dbReference type="SUPFAM" id="SSF46785">
    <property type="entry name" value="Winged helix' DNA-binding domain"/>
    <property type="match status" value="1"/>
</dbReference>
<dbReference type="GO" id="GO:0003700">
    <property type="term" value="F:DNA-binding transcription factor activity"/>
    <property type="evidence" value="ECO:0007669"/>
    <property type="project" value="InterPro"/>
</dbReference>
<feature type="domain" description="HTH arsR-type" evidence="4">
    <location>
        <begin position="2"/>
        <end position="95"/>
    </location>
</feature>
<dbReference type="RefSeq" id="WP_076381665.1">
    <property type="nucleotide sequence ID" value="NZ_AP017422.1"/>
</dbReference>
<dbReference type="PROSITE" id="PS50987">
    <property type="entry name" value="HTH_ARSR_2"/>
    <property type="match status" value="1"/>
</dbReference>
<dbReference type="InterPro" id="IPR001845">
    <property type="entry name" value="HTH_ArsR_DNA-bd_dom"/>
</dbReference>
<dbReference type="NCBIfam" id="NF033788">
    <property type="entry name" value="HTH_metalloreg"/>
    <property type="match status" value="1"/>
</dbReference>
<dbReference type="SMART" id="SM00418">
    <property type="entry name" value="HTH_ARSR"/>
    <property type="match status" value="1"/>
</dbReference>